<comment type="caution">
    <text evidence="1">The sequence shown here is derived from an EMBL/GenBank/DDBJ whole genome shotgun (WGS) entry which is preliminary data.</text>
</comment>
<reference evidence="1 2" key="1">
    <citation type="journal article" date="2024" name="Arch. Microbiol.">
        <title>Corallococcus caeni sp. nov., a novel myxobacterium isolated from activated sludge.</title>
        <authorList>
            <person name="Tomita S."/>
            <person name="Nakai R."/>
            <person name="Kuroda K."/>
            <person name="Kurashita H."/>
            <person name="Hatamoto M."/>
            <person name="Yamaguchi T."/>
            <person name="Narihiro T."/>
        </authorList>
    </citation>
    <scope>NUCLEOTIDE SEQUENCE [LARGE SCALE GENOMIC DNA]</scope>
    <source>
        <strain evidence="1 2">NO1</strain>
    </source>
</reference>
<organism evidence="1 2">
    <name type="scientific">Corallococcus caeni</name>
    <dbReference type="NCBI Taxonomy" id="3082388"/>
    <lineage>
        <taxon>Bacteria</taxon>
        <taxon>Pseudomonadati</taxon>
        <taxon>Myxococcota</taxon>
        <taxon>Myxococcia</taxon>
        <taxon>Myxococcales</taxon>
        <taxon>Cystobacterineae</taxon>
        <taxon>Myxococcaceae</taxon>
        <taxon>Corallococcus</taxon>
    </lineage>
</organism>
<dbReference type="RefSeq" id="WP_338278781.1">
    <property type="nucleotide sequence ID" value="NZ_BTTX01000004.1"/>
</dbReference>
<protein>
    <submittedName>
        <fullName evidence="1">Uncharacterized protein</fullName>
    </submittedName>
</protein>
<evidence type="ECO:0000313" key="1">
    <source>
        <dbReference type="EMBL" id="GMU07929.1"/>
    </source>
</evidence>
<accession>A0ABQ6QVC9</accession>
<dbReference type="Proteomes" id="UP001342631">
    <property type="component" value="Unassembled WGS sequence"/>
</dbReference>
<proteinExistence type="predicted"/>
<dbReference type="EMBL" id="BTTX01000004">
    <property type="protein sequence ID" value="GMU07929.1"/>
    <property type="molecule type" value="Genomic_DNA"/>
</dbReference>
<gene>
    <name evidence="1" type="ORF">ASNO1_41820</name>
</gene>
<sequence>MDKPNLPFHDLEFSAEDRFWTGGDATTRRVYLMAVSPPSEFVAFGALVPSEPCFVARGQVEQHLGPFIERMAQDGAKVELYEWPPLPDWLIKEYASNPPWEGHEVENPTGTPVRGMVRSSVDTYEPVPGTPLWTPGEAAQRSIFITPVKDASEFLALGVLTGTDTVVFSKKGTVQRTLGALIAQAVNEGARVELHAWPPLPKDVLHLYLEPVLDTPTR</sequence>
<keyword evidence="2" id="KW-1185">Reference proteome</keyword>
<name>A0ABQ6QVC9_9BACT</name>
<evidence type="ECO:0000313" key="2">
    <source>
        <dbReference type="Proteomes" id="UP001342631"/>
    </source>
</evidence>